<feature type="compositionally biased region" description="Low complexity" evidence="1">
    <location>
        <begin position="38"/>
        <end position="63"/>
    </location>
</feature>
<organism evidence="2 3">
    <name type="scientific">Canna indica</name>
    <name type="common">Indian-shot</name>
    <dbReference type="NCBI Taxonomy" id="4628"/>
    <lineage>
        <taxon>Eukaryota</taxon>
        <taxon>Viridiplantae</taxon>
        <taxon>Streptophyta</taxon>
        <taxon>Embryophyta</taxon>
        <taxon>Tracheophyta</taxon>
        <taxon>Spermatophyta</taxon>
        <taxon>Magnoliopsida</taxon>
        <taxon>Liliopsida</taxon>
        <taxon>Zingiberales</taxon>
        <taxon>Cannaceae</taxon>
        <taxon>Canna</taxon>
    </lineage>
</organism>
<feature type="region of interest" description="Disordered" evidence="1">
    <location>
        <begin position="192"/>
        <end position="219"/>
    </location>
</feature>
<name>A0AAQ3K9Y2_9LILI</name>
<dbReference type="PANTHER" id="PTHR33448">
    <property type="entry name" value="CHLOROPLAST PROTEIN HCF243-RELATED"/>
    <property type="match status" value="1"/>
</dbReference>
<dbReference type="AlphaFoldDB" id="A0AAQ3K9Y2"/>
<reference evidence="2 3" key="1">
    <citation type="submission" date="2023-10" db="EMBL/GenBank/DDBJ databases">
        <title>Chromosome-scale genome assembly provides insights into flower coloration mechanisms of Canna indica.</title>
        <authorList>
            <person name="Li C."/>
        </authorList>
    </citation>
    <scope>NUCLEOTIDE SEQUENCE [LARGE SCALE GENOMIC DNA]</scope>
    <source>
        <tissue evidence="2">Flower</tissue>
    </source>
</reference>
<gene>
    <name evidence="2" type="ORF">Cni_G13352</name>
</gene>
<dbReference type="EMBL" id="CP136893">
    <property type="protein sequence ID" value="WOL04630.1"/>
    <property type="molecule type" value="Genomic_DNA"/>
</dbReference>
<proteinExistence type="predicted"/>
<evidence type="ECO:0000313" key="3">
    <source>
        <dbReference type="Proteomes" id="UP001327560"/>
    </source>
</evidence>
<feature type="region of interest" description="Disordered" evidence="1">
    <location>
        <begin position="242"/>
        <end position="320"/>
    </location>
</feature>
<accession>A0AAQ3K9Y2</accession>
<protein>
    <submittedName>
        <fullName evidence="2">Uncharacterized protein</fullName>
    </submittedName>
</protein>
<dbReference type="PANTHER" id="PTHR33448:SF10">
    <property type="entry name" value="PROTAMINE P1 FAMILY PROTEIN"/>
    <property type="match status" value="1"/>
</dbReference>
<dbReference type="Proteomes" id="UP001327560">
    <property type="component" value="Chromosome 4"/>
</dbReference>
<keyword evidence="3" id="KW-1185">Reference proteome</keyword>
<sequence>MMKKLMVSSSPGREKLPAPPRLARLLYGKAVESRSRCRAASGSSAARSSPMFVSRSKSRGRSASAAVAAAAVNSEGGEPSSPKVTCIGQVRIRKKRLTEPTRSQPKKARSKSPMMMPCRCFHKSFLCSMFPVRKRSPGGGGDGGRRQSLWRKWACIRSGWSARFRQRKPYPVRPPPPPELVTFSIEAFDREEDGGVEDEKEEEATKALESSGTASPPKNALLLMRCRSAPHNRASSLATARFAVSPQPSPEPPSAPPLEEDEQRDERKMTNFANAGAALVQEADAESEQGDEARGSESQRPLVLPRSKSEPARWAATRLGDPEVASCFWPSQSIVGRRRRWSPAEEKPAPPLLTAT</sequence>
<evidence type="ECO:0000256" key="1">
    <source>
        <dbReference type="SAM" id="MobiDB-lite"/>
    </source>
</evidence>
<feature type="compositionally biased region" description="Acidic residues" evidence="1">
    <location>
        <begin position="192"/>
        <end position="202"/>
    </location>
</feature>
<feature type="compositionally biased region" description="Pro residues" evidence="1">
    <location>
        <begin position="247"/>
        <end position="256"/>
    </location>
</feature>
<feature type="region of interest" description="Disordered" evidence="1">
    <location>
        <begin position="335"/>
        <end position="356"/>
    </location>
</feature>
<evidence type="ECO:0000313" key="2">
    <source>
        <dbReference type="EMBL" id="WOL04630.1"/>
    </source>
</evidence>
<feature type="region of interest" description="Disordered" evidence="1">
    <location>
        <begin position="33"/>
        <end position="63"/>
    </location>
</feature>
<feature type="region of interest" description="Disordered" evidence="1">
    <location>
        <begin position="1"/>
        <end position="20"/>
    </location>
</feature>